<reference evidence="3 4" key="1">
    <citation type="submission" date="2021-08" db="EMBL/GenBank/DDBJ databases">
        <title>WGS assembly of Ceratopteris richardii.</title>
        <authorList>
            <person name="Marchant D.B."/>
            <person name="Chen G."/>
            <person name="Jenkins J."/>
            <person name="Shu S."/>
            <person name="Leebens-Mack J."/>
            <person name="Grimwood J."/>
            <person name="Schmutz J."/>
            <person name="Soltis P."/>
            <person name="Soltis D."/>
            <person name="Chen Z.-H."/>
        </authorList>
    </citation>
    <scope>NUCLEOTIDE SEQUENCE [LARGE SCALE GENOMIC DNA]</scope>
    <source>
        <strain evidence="3">Whitten #5841</strain>
        <tissue evidence="3">Leaf</tissue>
    </source>
</reference>
<dbReference type="GO" id="GO:0003723">
    <property type="term" value="F:RNA binding"/>
    <property type="evidence" value="ECO:0007669"/>
    <property type="project" value="InterPro"/>
</dbReference>
<dbReference type="FunFam" id="1.25.40.10:FF:000242">
    <property type="entry name" value="Pentatricopeptide repeat-containing protein"/>
    <property type="match status" value="1"/>
</dbReference>
<dbReference type="InterPro" id="IPR011990">
    <property type="entry name" value="TPR-like_helical_dom_sf"/>
</dbReference>
<keyword evidence="1" id="KW-0677">Repeat</keyword>
<dbReference type="NCBIfam" id="TIGR00756">
    <property type="entry name" value="PPR"/>
    <property type="match status" value="7"/>
</dbReference>
<protein>
    <recommendedName>
        <fullName evidence="5">Pentatricopeptide repeat-containing protein</fullName>
    </recommendedName>
</protein>
<dbReference type="InterPro" id="IPR046960">
    <property type="entry name" value="PPR_At4g14850-like_plant"/>
</dbReference>
<feature type="repeat" description="PPR" evidence="2">
    <location>
        <begin position="420"/>
        <end position="454"/>
    </location>
</feature>
<dbReference type="FunFam" id="1.25.40.10:FF:000344">
    <property type="entry name" value="Pentatricopeptide repeat-containing protein"/>
    <property type="match status" value="1"/>
</dbReference>
<dbReference type="SUPFAM" id="SSF81901">
    <property type="entry name" value="HCP-like"/>
    <property type="match status" value="1"/>
</dbReference>
<evidence type="ECO:0000313" key="3">
    <source>
        <dbReference type="EMBL" id="KAH7301422.1"/>
    </source>
</evidence>
<feature type="repeat" description="PPR" evidence="2">
    <location>
        <begin position="217"/>
        <end position="251"/>
    </location>
</feature>
<feature type="repeat" description="PPR" evidence="2">
    <location>
        <begin position="115"/>
        <end position="149"/>
    </location>
</feature>
<dbReference type="OrthoDB" id="509099at2759"/>
<dbReference type="PROSITE" id="PS51375">
    <property type="entry name" value="PPR"/>
    <property type="match status" value="7"/>
</dbReference>
<accession>A0A8T2RYM5</accession>
<dbReference type="AlphaFoldDB" id="A0A8T2RYM5"/>
<dbReference type="Pfam" id="PF13041">
    <property type="entry name" value="PPR_2"/>
    <property type="match status" value="5"/>
</dbReference>
<keyword evidence="4" id="KW-1185">Reference proteome</keyword>
<dbReference type="GO" id="GO:0009451">
    <property type="term" value="P:RNA modification"/>
    <property type="evidence" value="ECO:0007669"/>
    <property type="project" value="InterPro"/>
</dbReference>
<proteinExistence type="predicted"/>
<evidence type="ECO:0000313" key="4">
    <source>
        <dbReference type="Proteomes" id="UP000825935"/>
    </source>
</evidence>
<sequence>MADRRGVDQVLDSTLFNRLIISADRCEHSEKASDLQTPVEEKKKTHFNGRTFRTLFRACVKSRDVNRCSILHAEIARFRLLHTNPSIGTFLVDMYAKFGLPTKAEAVLEEIPNADTATWNALISGYIKHDQGHEALKCFIRMQIKGVPADAITYICVVKACGITCSVEKGKSIHDEVKNKGLIKSHVKLGNALVDMYVKFGMLEEAQEVFNQISIRDVVSWNTLIAGYTKQGESEKAIECFEQLQLEDLHPDSISFVCTLKACGSIGAIQKGIEIHNFILKRGLLQTDLAIGNALIDMYSKLGMLDNAQEVFEKMPSRDLISWNTMISGYVKHNYGQRALESYESMLHEGIFPDAITFVSILKASQNLRSIDNAFQVHREILQKGLELDILLSSTLLDTYAKCGWLADAKAVFLRLPFRDVVAWTSLIAGYAEHGYFIDALECFRQMLIEGITPDVVTFVCSLKACASLKALDQAKEIHSMIKARRLVTNPEVGNALVDMLAKCGLIVEAQKVFNQLTYLDSISWTSLIGAYAEAGQGEEALSCLDRMKAAGFTPNAVTYVFGLKACSTIGAVGKGQELHGDICGNKLLKTDLVVGNALVDMYFKCGLPGKGQDVFEKLVNRDVVSYNALITGYAQQGDVDNVEICFERMMEEGISPGLVTFVGILNVCSHVGLIYKGQKHFEAMIENFQVTPTLEHYTCMIDLFCHAGQLSKAIGMLLRMPIDTDVITMRSLLVACQNWANKEVNTHIFCQLLQLKELDSSSYISMLNTLAQSNRFGDN</sequence>
<comment type="caution">
    <text evidence="3">The sequence shown here is derived from an EMBL/GenBank/DDBJ whole genome shotgun (WGS) entry which is preliminary data.</text>
</comment>
<dbReference type="Proteomes" id="UP000825935">
    <property type="component" value="Chromosome 23"/>
</dbReference>
<evidence type="ECO:0000256" key="2">
    <source>
        <dbReference type="PROSITE-ProRule" id="PRU00708"/>
    </source>
</evidence>
<feature type="repeat" description="PPR" evidence="2">
    <location>
        <begin position="623"/>
        <end position="657"/>
    </location>
</feature>
<dbReference type="FunFam" id="1.25.40.10:FF:000073">
    <property type="entry name" value="Pentatricopeptide repeat-containing protein chloroplastic"/>
    <property type="match status" value="1"/>
</dbReference>
<evidence type="ECO:0008006" key="5">
    <source>
        <dbReference type="Google" id="ProtNLM"/>
    </source>
</evidence>
<feature type="repeat" description="PPR" evidence="2">
    <location>
        <begin position="288"/>
        <end position="318"/>
    </location>
</feature>
<dbReference type="InterPro" id="IPR002885">
    <property type="entry name" value="PPR_rpt"/>
</dbReference>
<dbReference type="Pfam" id="PF13812">
    <property type="entry name" value="PPR_3"/>
    <property type="match status" value="1"/>
</dbReference>
<dbReference type="FunFam" id="1.25.40.10:FF:000031">
    <property type="entry name" value="Pentatricopeptide repeat-containing protein mitochondrial"/>
    <property type="match status" value="1"/>
</dbReference>
<dbReference type="Gene3D" id="1.25.40.10">
    <property type="entry name" value="Tetratricopeptide repeat domain"/>
    <property type="match status" value="7"/>
</dbReference>
<name>A0A8T2RYM5_CERRI</name>
<dbReference type="SUPFAM" id="SSF48452">
    <property type="entry name" value="TPR-like"/>
    <property type="match status" value="1"/>
</dbReference>
<dbReference type="Pfam" id="PF01535">
    <property type="entry name" value="PPR"/>
    <property type="match status" value="3"/>
</dbReference>
<feature type="repeat" description="PPR" evidence="2">
    <location>
        <begin position="319"/>
        <end position="353"/>
    </location>
</feature>
<gene>
    <name evidence="3" type="ORF">KP509_23G025800</name>
</gene>
<dbReference type="EMBL" id="CM035428">
    <property type="protein sequence ID" value="KAH7301422.1"/>
    <property type="molecule type" value="Genomic_DNA"/>
</dbReference>
<feature type="repeat" description="PPR" evidence="2">
    <location>
        <begin position="521"/>
        <end position="555"/>
    </location>
</feature>
<evidence type="ECO:0000256" key="1">
    <source>
        <dbReference type="ARBA" id="ARBA00022737"/>
    </source>
</evidence>
<organism evidence="3 4">
    <name type="scientific">Ceratopteris richardii</name>
    <name type="common">Triangle waterfern</name>
    <dbReference type="NCBI Taxonomy" id="49495"/>
    <lineage>
        <taxon>Eukaryota</taxon>
        <taxon>Viridiplantae</taxon>
        <taxon>Streptophyta</taxon>
        <taxon>Embryophyta</taxon>
        <taxon>Tracheophyta</taxon>
        <taxon>Polypodiopsida</taxon>
        <taxon>Polypodiidae</taxon>
        <taxon>Polypodiales</taxon>
        <taxon>Pteridineae</taxon>
        <taxon>Pteridaceae</taxon>
        <taxon>Parkerioideae</taxon>
        <taxon>Ceratopteris</taxon>
    </lineage>
</organism>
<dbReference type="PANTHER" id="PTHR47926">
    <property type="entry name" value="PENTATRICOPEPTIDE REPEAT-CONTAINING PROTEIN"/>
    <property type="match status" value="1"/>
</dbReference>